<feature type="binding site" evidence="8">
    <location>
        <position position="265"/>
    </location>
    <ligand>
        <name>Mn(2+)</name>
        <dbReference type="ChEBI" id="CHEBI:29035"/>
        <label>2</label>
    </ligand>
</feature>
<evidence type="ECO:0000256" key="1">
    <source>
        <dbReference type="ARBA" id="ARBA00000135"/>
    </source>
</evidence>
<dbReference type="Gene3D" id="3.40.630.10">
    <property type="entry name" value="Zn peptidases"/>
    <property type="match status" value="1"/>
</dbReference>
<keyword evidence="6 8" id="KW-0378">Hydrolase</keyword>
<feature type="binding site" evidence="8">
    <location>
        <position position="270"/>
    </location>
    <ligand>
        <name>Mn(2+)</name>
        <dbReference type="ChEBI" id="CHEBI:29035"/>
        <label>2</label>
    </ligand>
</feature>
<dbReference type="EC" id="3.4.11.10" evidence="8"/>
<keyword evidence="5 8" id="KW-0645">Protease</keyword>
<feature type="binding site" evidence="8">
    <location>
        <position position="349"/>
    </location>
    <ligand>
        <name>Mn(2+)</name>
        <dbReference type="ChEBI" id="CHEBI:29035"/>
        <label>2</label>
    </ligand>
</feature>
<feature type="binding site" evidence="8">
    <location>
        <position position="349"/>
    </location>
    <ligand>
        <name>Mn(2+)</name>
        <dbReference type="ChEBI" id="CHEBI:29035"/>
        <label>1</label>
    </ligand>
</feature>
<evidence type="ECO:0000259" key="10">
    <source>
        <dbReference type="Pfam" id="PF02789"/>
    </source>
</evidence>
<feature type="binding site" evidence="8">
    <location>
        <position position="288"/>
    </location>
    <ligand>
        <name>Mn(2+)</name>
        <dbReference type="ChEBI" id="CHEBI:29035"/>
        <label>2</label>
    </ligand>
</feature>
<dbReference type="AlphaFoldDB" id="A0A8I1DDS4"/>
<dbReference type="NCBIfam" id="NF002074">
    <property type="entry name" value="PRK00913.1-4"/>
    <property type="match status" value="1"/>
</dbReference>
<evidence type="ECO:0000313" key="11">
    <source>
        <dbReference type="EMBL" id="MBH8594177.1"/>
    </source>
</evidence>
<dbReference type="GO" id="GO:0070006">
    <property type="term" value="F:metalloaminopeptidase activity"/>
    <property type="evidence" value="ECO:0007669"/>
    <property type="project" value="InterPro"/>
</dbReference>
<dbReference type="EMBL" id="JAECVW010000001">
    <property type="protein sequence ID" value="MBH8594177.1"/>
    <property type="molecule type" value="Genomic_DNA"/>
</dbReference>
<dbReference type="HAMAP" id="MF_00181">
    <property type="entry name" value="Cytosol_peptidase_M17"/>
    <property type="match status" value="1"/>
</dbReference>
<evidence type="ECO:0000259" key="9">
    <source>
        <dbReference type="Pfam" id="PF00883"/>
    </source>
</evidence>
<dbReference type="InterPro" id="IPR023042">
    <property type="entry name" value="Peptidase_M17_leu_NH2_pept"/>
</dbReference>
<dbReference type="Gene3D" id="3.40.220.10">
    <property type="entry name" value="Leucine Aminopeptidase, subunit E, domain 1"/>
    <property type="match status" value="1"/>
</dbReference>
<dbReference type="PRINTS" id="PR00481">
    <property type="entry name" value="LAMNOPPTDASE"/>
</dbReference>
<feature type="active site" evidence="8">
    <location>
        <position position="277"/>
    </location>
</feature>
<dbReference type="PANTHER" id="PTHR11963">
    <property type="entry name" value="LEUCINE AMINOPEPTIDASE-RELATED"/>
    <property type="match status" value="1"/>
</dbReference>
<dbReference type="GO" id="GO:0006508">
    <property type="term" value="P:proteolysis"/>
    <property type="evidence" value="ECO:0007669"/>
    <property type="project" value="UniProtKB-KW"/>
</dbReference>
<proteinExistence type="inferred from homology"/>
<comment type="catalytic activity">
    <reaction evidence="2 8">
        <text>Release of an N-terminal amino acid, preferentially leucine, but not glutamic or aspartic acids.</text>
        <dbReference type="EC" id="3.4.11.10"/>
    </reaction>
</comment>
<feature type="binding site" evidence="8">
    <location>
        <position position="347"/>
    </location>
    <ligand>
        <name>Mn(2+)</name>
        <dbReference type="ChEBI" id="CHEBI:29035"/>
        <label>1</label>
    </ligand>
</feature>
<dbReference type="CDD" id="cd00433">
    <property type="entry name" value="Peptidase_M17"/>
    <property type="match status" value="1"/>
</dbReference>
<comment type="cofactor">
    <cofactor evidence="8">
        <name>Mn(2+)</name>
        <dbReference type="ChEBI" id="CHEBI:29035"/>
    </cofactor>
    <text evidence="8">Binds 2 manganese ions per subunit.</text>
</comment>
<dbReference type="Proteomes" id="UP000633619">
    <property type="component" value="Unassembled WGS sequence"/>
</dbReference>
<comment type="function">
    <text evidence="7 8">Presumably involved in the processing and regular turnover of intracellular proteins. Catalyzes the removal of unsubstituted N-terminal amino acids from various peptides.</text>
</comment>
<feature type="domain" description="Peptidase M17 leucyl aminopeptidase N-terminal" evidence="10">
    <location>
        <begin position="19"/>
        <end position="147"/>
    </location>
</feature>
<dbReference type="NCBIfam" id="NF002083">
    <property type="entry name" value="PRK00913.3-5"/>
    <property type="match status" value="1"/>
</dbReference>
<dbReference type="EC" id="3.4.11.1" evidence="8"/>
<organism evidence="11 12">
    <name type="scientific">Thermoactinomyces intermedius</name>
    <dbReference type="NCBI Taxonomy" id="2024"/>
    <lineage>
        <taxon>Bacteria</taxon>
        <taxon>Bacillati</taxon>
        <taxon>Bacillota</taxon>
        <taxon>Bacilli</taxon>
        <taxon>Bacillales</taxon>
        <taxon>Thermoactinomycetaceae</taxon>
        <taxon>Thermoactinomyces</taxon>
    </lineage>
</organism>
<dbReference type="InterPro" id="IPR043472">
    <property type="entry name" value="Macro_dom-like"/>
</dbReference>
<dbReference type="SUPFAM" id="SSF53187">
    <property type="entry name" value="Zn-dependent exopeptidases"/>
    <property type="match status" value="1"/>
</dbReference>
<dbReference type="PANTHER" id="PTHR11963:SF23">
    <property type="entry name" value="CYTOSOL AMINOPEPTIDASE"/>
    <property type="match status" value="1"/>
</dbReference>
<evidence type="ECO:0000256" key="5">
    <source>
        <dbReference type="ARBA" id="ARBA00022670"/>
    </source>
</evidence>
<feature type="active site" evidence="8">
    <location>
        <position position="351"/>
    </location>
</feature>
<comment type="similarity">
    <text evidence="3 8">Belongs to the peptidase M17 family.</text>
</comment>
<reference evidence="11 12" key="1">
    <citation type="submission" date="2020-12" db="EMBL/GenBank/DDBJ databases">
        <title>WGS of Thermoactinomyces spp.</title>
        <authorList>
            <person name="Cheng K."/>
        </authorList>
    </citation>
    <scope>NUCLEOTIDE SEQUENCE [LARGE SCALE GENOMIC DNA]</scope>
    <source>
        <strain evidence="12">CICC 10671\DSM 43846</strain>
    </source>
</reference>
<dbReference type="RefSeq" id="WP_181730861.1">
    <property type="nucleotide sequence ID" value="NZ_JACEIR010000001.1"/>
</dbReference>
<evidence type="ECO:0000256" key="7">
    <source>
        <dbReference type="ARBA" id="ARBA00049972"/>
    </source>
</evidence>
<dbReference type="NCBIfam" id="NF002073">
    <property type="entry name" value="PRK00913.1-2"/>
    <property type="match status" value="1"/>
</dbReference>
<evidence type="ECO:0000256" key="4">
    <source>
        <dbReference type="ARBA" id="ARBA00022438"/>
    </source>
</evidence>
<gene>
    <name evidence="8" type="primary">pepA</name>
    <name evidence="11" type="ORF">I8U20_02425</name>
</gene>
<dbReference type="InterPro" id="IPR011356">
    <property type="entry name" value="Leucine_aapep/pepB"/>
</dbReference>
<keyword evidence="8" id="KW-0479">Metal-binding</keyword>
<keyword evidence="8" id="KW-0963">Cytoplasm</keyword>
<feature type="binding site" evidence="8">
    <location>
        <position position="270"/>
    </location>
    <ligand>
        <name>Mn(2+)</name>
        <dbReference type="ChEBI" id="CHEBI:29035"/>
        <label>1</label>
    </ligand>
</feature>
<comment type="subcellular location">
    <subcellularLocation>
        <location evidence="8">Cytoplasm</location>
    </subcellularLocation>
</comment>
<feature type="domain" description="Cytosol aminopeptidase" evidence="9">
    <location>
        <begin position="183"/>
        <end position="489"/>
    </location>
</feature>
<evidence type="ECO:0000256" key="2">
    <source>
        <dbReference type="ARBA" id="ARBA00000967"/>
    </source>
</evidence>
<dbReference type="InterPro" id="IPR000819">
    <property type="entry name" value="Peptidase_M17_C"/>
</dbReference>
<dbReference type="SUPFAM" id="SSF52949">
    <property type="entry name" value="Macro domain-like"/>
    <property type="match status" value="1"/>
</dbReference>
<evidence type="ECO:0000256" key="6">
    <source>
        <dbReference type="ARBA" id="ARBA00022801"/>
    </source>
</evidence>
<keyword evidence="4 8" id="KW-0031">Aminopeptidase</keyword>
<dbReference type="GO" id="GO:0005737">
    <property type="term" value="C:cytoplasm"/>
    <property type="evidence" value="ECO:0007669"/>
    <property type="project" value="UniProtKB-SubCell"/>
</dbReference>
<keyword evidence="8" id="KW-0464">Manganese</keyword>
<dbReference type="Pfam" id="PF00883">
    <property type="entry name" value="Peptidase_M17"/>
    <property type="match status" value="1"/>
</dbReference>
<comment type="catalytic activity">
    <reaction evidence="1 8">
        <text>Release of an N-terminal amino acid, Xaa-|-Yaa-, in which Xaa is preferably Leu, but may be other amino acids including Pro although not Arg or Lys, and Yaa may be Pro. Amino acid amides and methyl esters are also readily hydrolyzed, but rates on arylamides are exceedingly low.</text>
        <dbReference type="EC" id="3.4.11.1"/>
    </reaction>
</comment>
<comment type="caution">
    <text evidence="11">The sequence shown here is derived from an EMBL/GenBank/DDBJ whole genome shotgun (WGS) entry which is preliminary data.</text>
</comment>
<evidence type="ECO:0000256" key="8">
    <source>
        <dbReference type="HAMAP-Rule" id="MF_00181"/>
    </source>
</evidence>
<dbReference type="Pfam" id="PF02789">
    <property type="entry name" value="Peptidase_M17_N"/>
    <property type="match status" value="1"/>
</dbReference>
<accession>A0A8I1DDS4</accession>
<evidence type="ECO:0000256" key="3">
    <source>
        <dbReference type="ARBA" id="ARBA00009528"/>
    </source>
</evidence>
<dbReference type="GO" id="GO:0030145">
    <property type="term" value="F:manganese ion binding"/>
    <property type="evidence" value="ECO:0007669"/>
    <property type="project" value="UniProtKB-UniRule"/>
</dbReference>
<name>A0A8I1DDS4_THEIN</name>
<keyword evidence="12" id="KW-1185">Reference proteome</keyword>
<protein>
    <recommendedName>
        <fullName evidence="8">Probable cytosol aminopeptidase</fullName>
        <ecNumber evidence="8">3.4.11.1</ecNumber>
    </recommendedName>
    <alternativeName>
        <fullName evidence="8">Leucine aminopeptidase</fullName>
        <shortName evidence="8">LAP</shortName>
        <ecNumber evidence="8">3.4.11.10</ecNumber>
    </alternativeName>
    <alternativeName>
        <fullName evidence="8">Leucyl aminopeptidase</fullName>
    </alternativeName>
</protein>
<sequence length="496" mass="53604">MEWKLTREPLASLSADAIVVFHFQKRESLLGVTREIDEALGFRISNLISLGEITGKFGGITTLHNWGKIPSGRVFVVGLGKEDKLDLPAFKDAVAAVARTAKKKGIDSLGIGCPSLVIERYNPVDVVQSVVEGMELGTYEHHTYKQEQSKKKINAVWISDATLREPAFEAGKQRGQIFSRATNYARYLVHEPSNRMTPDQLADEARKIAEKRNLKAEIITNGRLEELGMSGLLSVAQAGAHDPYMLVLTYQGEPDSQEMLGLIGKGITFDSGGLQIKPARGMEEMKDDMAGAAAVLAAMDAIGELQPHCNVCAVIPVCENGVGTKAYRPGDVISTFSGKTVEIQHTDAEGRVVLADAIAYAKRLGVTRIVDVATLTGAIQVALGYEVTGLMSNDEEWAEEVKAAARIAGERVWELPLYEEYDEYLKSDIADLKNEGGFPAGAIQGGMFLKAFAGDTPFVHLDIGGTVQAPKEKGIFVKGATGVMARTLIQLAVRLG</sequence>
<dbReference type="InterPro" id="IPR008283">
    <property type="entry name" value="Peptidase_M17_N"/>
</dbReference>
<evidence type="ECO:0000313" key="12">
    <source>
        <dbReference type="Proteomes" id="UP000633619"/>
    </source>
</evidence>